<evidence type="ECO:0000256" key="2">
    <source>
        <dbReference type="ARBA" id="ARBA00004496"/>
    </source>
</evidence>
<keyword evidence="5" id="KW-0175">Coiled coil</keyword>
<evidence type="ECO:0000256" key="1">
    <source>
        <dbReference type="ARBA" id="ARBA00004123"/>
    </source>
</evidence>
<comment type="subcellular location">
    <subcellularLocation>
        <location evidence="2">Cytoplasm</location>
    </subcellularLocation>
    <subcellularLocation>
        <location evidence="1">Nucleus</location>
    </subcellularLocation>
</comment>
<dbReference type="Gene3D" id="1.25.40.10">
    <property type="entry name" value="Tetratricopeptide repeat domain"/>
    <property type="match status" value="1"/>
</dbReference>
<evidence type="ECO:0000259" key="8">
    <source>
        <dbReference type="Pfam" id="PF10374"/>
    </source>
</evidence>
<dbReference type="SUPFAM" id="SSF48452">
    <property type="entry name" value="TPR-like"/>
    <property type="match status" value="1"/>
</dbReference>
<dbReference type="GO" id="GO:0005737">
    <property type="term" value="C:cytoplasm"/>
    <property type="evidence" value="ECO:0007669"/>
    <property type="project" value="UniProtKB-SubCell"/>
</dbReference>
<sequence length="780" mass="91609">MSTNVNEDRKRLKDLINEVVNLERELKQEQEKRKFNKTESLIDSEEAEFLRNSLKDIYEDIILIDLKFANENNIEEKLWRYVFYNPIEELRQKLRRINKHEKTNEYEAAYLEMCRYLDLGNGFYHTIVNNLKIRENINFDQIGIEIFKNSTLASPLNSRSASKIRKKELSSECIQRCLINLGDLARYREMIQESNDKCWEFARQFYTTAARVYCDNGKAQAQLALLSMLRDKDIDIVYWYCFSLSTKQHPSASLENLKVFYTKFTQRAQQNNLDSDVMPEINNFQKKFLEIHRCLFEEDIDSLLKHENFPEELITIFEHLLDSQIDKHNLASILKKFIFILIFTIWNIRNGSIQTRIIELRNLQLIAIGLSFGLLTPVINKFISNYESGSSIELEYLAIVSLWCQYLGTSIDSIFQLYTYAKSVENETLSRIFLTNLKNFFKSVSSILNHPKISFLLGVDYDLLELAKNSVSEDLEFLGVVPLRILQQEIIFTSKVDPLKVRIARLILFGRKMAENKSFDIFCYNESMGQYTLVDEETKKKERQRTMKLLAQQFLQDQVNSLENNLQKIGLPLQRQAVSNSGPPLKKYVVDTGVMLNHLNYVKKWVNERKYSVIVPLDVLDSLDRIKKGNSQENARAREAIRYLDQQIKKSNHKVSSSPEQSHIEHFIRAQQIDEKLPQWAFAEEYLIDEGDQDNKDNIGDNDQTKDFNEEKSEERQRIINSNEKFNINNIPKMYRPMLSCWLYYARLSNIEEIFFVTENQELTKYSKLFGLSVVGVENI</sequence>
<dbReference type="Proteomes" id="UP000266861">
    <property type="component" value="Unassembled WGS sequence"/>
</dbReference>
<gene>
    <name evidence="10" type="ORF">Glove_144g160</name>
</gene>
<dbReference type="InterPro" id="IPR002716">
    <property type="entry name" value="PIN_dom"/>
</dbReference>
<feature type="domain" description="DNA/RNA-binding" evidence="7">
    <location>
        <begin position="202"/>
        <end position="483"/>
    </location>
</feature>
<dbReference type="OrthoDB" id="69928at2759"/>
<dbReference type="Gene3D" id="3.40.50.1010">
    <property type="entry name" value="5'-nuclease"/>
    <property type="match status" value="1"/>
</dbReference>
<feature type="region of interest" description="Disordered" evidence="6">
    <location>
        <begin position="692"/>
        <end position="716"/>
    </location>
</feature>
<dbReference type="InterPro" id="IPR018834">
    <property type="entry name" value="DNA/RNA-bd_Est1-type"/>
</dbReference>
<dbReference type="InterPro" id="IPR019458">
    <property type="entry name" value="Est1-like_N"/>
</dbReference>
<dbReference type="InterPro" id="IPR011990">
    <property type="entry name" value="TPR-like_helical_dom_sf"/>
</dbReference>
<keyword evidence="3" id="KW-0963">Cytoplasm</keyword>
<dbReference type="Pfam" id="PF10373">
    <property type="entry name" value="EST1_DNA_bind"/>
    <property type="match status" value="1"/>
</dbReference>
<feature type="domain" description="Telomerase activating protein Est1-like N-terminal" evidence="8">
    <location>
        <begin position="74"/>
        <end position="191"/>
    </location>
</feature>
<evidence type="ECO:0000256" key="3">
    <source>
        <dbReference type="ARBA" id="ARBA00022490"/>
    </source>
</evidence>
<evidence type="ECO:0000259" key="9">
    <source>
        <dbReference type="Pfam" id="PF13638"/>
    </source>
</evidence>
<evidence type="ECO:0000256" key="5">
    <source>
        <dbReference type="SAM" id="Coils"/>
    </source>
</evidence>
<evidence type="ECO:0000256" key="6">
    <source>
        <dbReference type="SAM" id="MobiDB-lite"/>
    </source>
</evidence>
<accession>A0A397IUD9</accession>
<protein>
    <recommendedName>
        <fullName evidence="12">PIN domain-containing protein</fullName>
    </recommendedName>
</protein>
<dbReference type="PANTHER" id="PTHR15696:SF0">
    <property type="entry name" value="TELOMERASE-BINDING PROTEIN EST1A"/>
    <property type="match status" value="1"/>
</dbReference>
<evidence type="ECO:0000259" key="7">
    <source>
        <dbReference type="Pfam" id="PF10373"/>
    </source>
</evidence>
<evidence type="ECO:0008006" key="12">
    <source>
        <dbReference type="Google" id="ProtNLM"/>
    </source>
</evidence>
<dbReference type="GO" id="GO:0000184">
    <property type="term" value="P:nuclear-transcribed mRNA catabolic process, nonsense-mediated decay"/>
    <property type="evidence" value="ECO:0007669"/>
    <property type="project" value="TreeGrafter"/>
</dbReference>
<feature type="domain" description="PIN" evidence="9">
    <location>
        <begin position="588"/>
        <end position="667"/>
    </location>
</feature>
<proteinExistence type="predicted"/>
<name>A0A397IUD9_9GLOM</name>
<keyword evidence="4" id="KW-0539">Nucleus</keyword>
<dbReference type="InterPro" id="IPR045153">
    <property type="entry name" value="Est1/Ebs1-like"/>
</dbReference>
<reference evidence="10 11" key="1">
    <citation type="submission" date="2018-08" db="EMBL/GenBank/DDBJ databases">
        <title>Genome and evolution of the arbuscular mycorrhizal fungus Diversispora epigaea (formerly Glomus versiforme) and its bacterial endosymbionts.</title>
        <authorList>
            <person name="Sun X."/>
            <person name="Fei Z."/>
            <person name="Harrison M."/>
        </authorList>
    </citation>
    <scope>NUCLEOTIDE SEQUENCE [LARGE SCALE GENOMIC DNA]</scope>
    <source>
        <strain evidence="10 11">IT104</strain>
    </source>
</reference>
<dbReference type="PANTHER" id="PTHR15696">
    <property type="entry name" value="SMG-7 SUPPRESSOR WITH MORPHOLOGICAL EFFECT ON GENITALIA PROTEIN 7"/>
    <property type="match status" value="1"/>
</dbReference>
<dbReference type="Pfam" id="PF10374">
    <property type="entry name" value="EST1"/>
    <property type="match status" value="1"/>
</dbReference>
<dbReference type="GO" id="GO:0070034">
    <property type="term" value="F:telomerase RNA binding"/>
    <property type="evidence" value="ECO:0007669"/>
    <property type="project" value="TreeGrafter"/>
</dbReference>
<comment type="caution">
    <text evidence="10">The sequence shown here is derived from an EMBL/GenBank/DDBJ whole genome shotgun (WGS) entry which is preliminary data.</text>
</comment>
<dbReference type="AlphaFoldDB" id="A0A397IUD9"/>
<dbReference type="EMBL" id="PQFF01000135">
    <property type="protein sequence ID" value="RHZ79571.1"/>
    <property type="molecule type" value="Genomic_DNA"/>
</dbReference>
<evidence type="ECO:0000256" key="4">
    <source>
        <dbReference type="ARBA" id="ARBA00023242"/>
    </source>
</evidence>
<dbReference type="GO" id="GO:0005697">
    <property type="term" value="C:telomerase holoenzyme complex"/>
    <property type="evidence" value="ECO:0007669"/>
    <property type="project" value="TreeGrafter"/>
</dbReference>
<evidence type="ECO:0000313" key="11">
    <source>
        <dbReference type="Proteomes" id="UP000266861"/>
    </source>
</evidence>
<dbReference type="Pfam" id="PF13638">
    <property type="entry name" value="PIN_4"/>
    <property type="match status" value="1"/>
</dbReference>
<keyword evidence="11" id="KW-1185">Reference proteome</keyword>
<evidence type="ECO:0000313" key="10">
    <source>
        <dbReference type="EMBL" id="RHZ79571.1"/>
    </source>
</evidence>
<dbReference type="STRING" id="1348612.A0A397IUD9"/>
<dbReference type="GO" id="GO:0042162">
    <property type="term" value="F:telomeric DNA binding"/>
    <property type="evidence" value="ECO:0007669"/>
    <property type="project" value="TreeGrafter"/>
</dbReference>
<feature type="coiled-coil region" evidence="5">
    <location>
        <begin position="5"/>
        <end position="48"/>
    </location>
</feature>
<feature type="compositionally biased region" description="Basic and acidic residues" evidence="6">
    <location>
        <begin position="693"/>
        <end position="716"/>
    </location>
</feature>
<organism evidence="10 11">
    <name type="scientific">Diversispora epigaea</name>
    <dbReference type="NCBI Taxonomy" id="1348612"/>
    <lineage>
        <taxon>Eukaryota</taxon>
        <taxon>Fungi</taxon>
        <taxon>Fungi incertae sedis</taxon>
        <taxon>Mucoromycota</taxon>
        <taxon>Glomeromycotina</taxon>
        <taxon>Glomeromycetes</taxon>
        <taxon>Diversisporales</taxon>
        <taxon>Diversisporaceae</taxon>
        <taxon>Diversispora</taxon>
    </lineage>
</organism>